<keyword evidence="2" id="KW-1185">Reference proteome</keyword>
<evidence type="ECO:0000313" key="2">
    <source>
        <dbReference type="Proteomes" id="UP000199031"/>
    </source>
</evidence>
<dbReference type="STRING" id="1465490.SAMN05444277_102255"/>
<evidence type="ECO:0000313" key="1">
    <source>
        <dbReference type="EMBL" id="SFP85393.1"/>
    </source>
</evidence>
<dbReference type="EMBL" id="FOXQ01000002">
    <property type="protein sequence ID" value="SFP85393.1"/>
    <property type="molecule type" value="Genomic_DNA"/>
</dbReference>
<organism evidence="1 2">
    <name type="scientific">Parafilimonas terrae</name>
    <dbReference type="NCBI Taxonomy" id="1465490"/>
    <lineage>
        <taxon>Bacteria</taxon>
        <taxon>Pseudomonadati</taxon>
        <taxon>Bacteroidota</taxon>
        <taxon>Chitinophagia</taxon>
        <taxon>Chitinophagales</taxon>
        <taxon>Chitinophagaceae</taxon>
        <taxon>Parafilimonas</taxon>
    </lineage>
</organism>
<gene>
    <name evidence="1" type="ORF">SAMN05444277_102255</name>
</gene>
<name>A0A1I5TQT8_9BACT</name>
<dbReference type="AlphaFoldDB" id="A0A1I5TQT8"/>
<sequence>MNIRLKRAYEEKEKTDGFRILVDRLWPRGIKKEDMHVDIWLKDIAPSTVLRKWFNHDAAKWEAFKTKYKAELQQSSALDELKQLIKKHKTVTLVYGAKDEIHSQAAALKELLDKK</sequence>
<dbReference type="PANTHER" id="PTHR36849">
    <property type="entry name" value="CYTOPLASMIC PROTEIN-RELATED"/>
    <property type="match status" value="1"/>
</dbReference>
<accession>A0A1I5TQT8</accession>
<protein>
    <submittedName>
        <fullName evidence="1">Uncharacterized conserved protein YeaO, DUF488 family</fullName>
    </submittedName>
</protein>
<dbReference type="Pfam" id="PF22752">
    <property type="entry name" value="DUF488-N3i"/>
    <property type="match status" value="1"/>
</dbReference>
<dbReference type="RefSeq" id="WP_090655966.1">
    <property type="nucleotide sequence ID" value="NZ_FOXQ01000002.1"/>
</dbReference>
<dbReference type="InterPro" id="IPR052552">
    <property type="entry name" value="YeaO-like"/>
</dbReference>
<dbReference type="PANTHER" id="PTHR36849:SF1">
    <property type="entry name" value="CYTOPLASMIC PROTEIN"/>
    <property type="match status" value="1"/>
</dbReference>
<proteinExistence type="predicted"/>
<dbReference type="OrthoDB" id="9790745at2"/>
<reference evidence="1 2" key="1">
    <citation type="submission" date="2016-10" db="EMBL/GenBank/DDBJ databases">
        <authorList>
            <person name="de Groot N.N."/>
        </authorList>
    </citation>
    <scope>NUCLEOTIDE SEQUENCE [LARGE SCALE GENOMIC DNA]</scope>
    <source>
        <strain evidence="1 2">DSM 28286</strain>
    </source>
</reference>
<dbReference type="Proteomes" id="UP000199031">
    <property type="component" value="Unassembled WGS sequence"/>
</dbReference>